<gene>
    <name evidence="9" type="ORF">UFOPK3304_01654</name>
</gene>
<feature type="domain" description="BRCT" evidence="8">
    <location>
        <begin position="132"/>
        <end position="216"/>
    </location>
</feature>
<dbReference type="Gene3D" id="3.40.50.10190">
    <property type="entry name" value="BRCT domain"/>
    <property type="match status" value="1"/>
</dbReference>
<name>A0A6J7ED14_9ZZZZ</name>
<evidence type="ECO:0000256" key="5">
    <source>
        <dbReference type="ARBA" id="ARBA00022833"/>
    </source>
</evidence>
<evidence type="ECO:0000256" key="4">
    <source>
        <dbReference type="ARBA" id="ARBA00022763"/>
    </source>
</evidence>
<keyword evidence="7" id="KW-0234">DNA repair</keyword>
<dbReference type="AlphaFoldDB" id="A0A6J7ED14"/>
<keyword evidence="2" id="KW-0235">DNA replication</keyword>
<dbReference type="InterPro" id="IPR036420">
    <property type="entry name" value="BRCT_dom_sf"/>
</dbReference>
<dbReference type="InterPro" id="IPR041663">
    <property type="entry name" value="DisA/LigA_HHH"/>
</dbReference>
<accession>A0A6J7ED14</accession>
<keyword evidence="4" id="KW-0227">DNA damage</keyword>
<protein>
    <submittedName>
        <fullName evidence="9">Unannotated protein</fullName>
    </submittedName>
</protein>
<dbReference type="SUPFAM" id="SSF52113">
    <property type="entry name" value="BRCT domain"/>
    <property type="match status" value="1"/>
</dbReference>
<dbReference type="FunFam" id="1.10.150.20:FF:000006">
    <property type="entry name" value="DNA ligase"/>
    <property type="match status" value="1"/>
</dbReference>
<dbReference type="GO" id="GO:0046872">
    <property type="term" value="F:metal ion binding"/>
    <property type="evidence" value="ECO:0007669"/>
    <property type="project" value="UniProtKB-KW"/>
</dbReference>
<evidence type="ECO:0000256" key="6">
    <source>
        <dbReference type="ARBA" id="ARBA00023027"/>
    </source>
</evidence>
<dbReference type="EMBL" id="CAFBLJ010000125">
    <property type="protein sequence ID" value="CAB4881112.1"/>
    <property type="molecule type" value="Genomic_DNA"/>
</dbReference>
<sequence>MIQLSDVGILSDAGDIYSLTVEQLLTPEGFAQKGAEKLIVAIDASKIRPLPKLLTALGIKHLGPAASEALALAFGNLDDIMNATEDDLATVDGVGGVIANSVISWYSRPDNKVIIEKLRAAGVEFGNVEVSRLPQNLVGKNIVVTGSLVDFDRDSAERAIKDRGGKSPGSVSKKTFALVVGAEAGASKLTKAQELGVPILNEEQFKVVLENGELPA</sequence>
<dbReference type="InterPro" id="IPR001357">
    <property type="entry name" value="BRCT_dom"/>
</dbReference>
<evidence type="ECO:0000256" key="2">
    <source>
        <dbReference type="ARBA" id="ARBA00022705"/>
    </source>
</evidence>
<dbReference type="GO" id="GO:0016874">
    <property type="term" value="F:ligase activity"/>
    <property type="evidence" value="ECO:0007669"/>
    <property type="project" value="UniProtKB-KW"/>
</dbReference>
<dbReference type="GO" id="GO:0006260">
    <property type="term" value="P:DNA replication"/>
    <property type="evidence" value="ECO:0007669"/>
    <property type="project" value="UniProtKB-KW"/>
</dbReference>
<dbReference type="PROSITE" id="PS50172">
    <property type="entry name" value="BRCT"/>
    <property type="match status" value="1"/>
</dbReference>
<dbReference type="SMART" id="SM00292">
    <property type="entry name" value="BRCT"/>
    <property type="match status" value="1"/>
</dbReference>
<evidence type="ECO:0000256" key="1">
    <source>
        <dbReference type="ARBA" id="ARBA00022598"/>
    </source>
</evidence>
<evidence type="ECO:0000256" key="3">
    <source>
        <dbReference type="ARBA" id="ARBA00022723"/>
    </source>
</evidence>
<proteinExistence type="predicted"/>
<dbReference type="Pfam" id="PF12826">
    <property type="entry name" value="HHH_2"/>
    <property type="match status" value="1"/>
</dbReference>
<dbReference type="SUPFAM" id="SSF47781">
    <property type="entry name" value="RuvA domain 2-like"/>
    <property type="match status" value="1"/>
</dbReference>
<keyword evidence="6" id="KW-0520">NAD</keyword>
<dbReference type="Gene3D" id="1.10.150.20">
    <property type="entry name" value="5' to 3' exonuclease, C-terminal subdomain"/>
    <property type="match status" value="2"/>
</dbReference>
<dbReference type="InterPro" id="IPR010994">
    <property type="entry name" value="RuvA_2-like"/>
</dbReference>
<organism evidence="9">
    <name type="scientific">freshwater metagenome</name>
    <dbReference type="NCBI Taxonomy" id="449393"/>
    <lineage>
        <taxon>unclassified sequences</taxon>
        <taxon>metagenomes</taxon>
        <taxon>ecological metagenomes</taxon>
    </lineage>
</organism>
<evidence type="ECO:0000256" key="7">
    <source>
        <dbReference type="ARBA" id="ARBA00023204"/>
    </source>
</evidence>
<evidence type="ECO:0000313" key="9">
    <source>
        <dbReference type="EMBL" id="CAB4881112.1"/>
    </source>
</evidence>
<evidence type="ECO:0000259" key="8">
    <source>
        <dbReference type="PROSITE" id="PS50172"/>
    </source>
</evidence>
<dbReference type="GO" id="GO:0006281">
    <property type="term" value="P:DNA repair"/>
    <property type="evidence" value="ECO:0007669"/>
    <property type="project" value="UniProtKB-KW"/>
</dbReference>
<keyword evidence="5" id="KW-0862">Zinc</keyword>
<keyword evidence="1" id="KW-0436">Ligase</keyword>
<keyword evidence="3" id="KW-0479">Metal-binding</keyword>
<reference evidence="9" key="1">
    <citation type="submission" date="2020-05" db="EMBL/GenBank/DDBJ databases">
        <authorList>
            <person name="Chiriac C."/>
            <person name="Salcher M."/>
            <person name="Ghai R."/>
            <person name="Kavagutti S V."/>
        </authorList>
    </citation>
    <scope>NUCLEOTIDE SEQUENCE</scope>
</reference>
<dbReference type="Pfam" id="PF00533">
    <property type="entry name" value="BRCT"/>
    <property type="match status" value="1"/>
</dbReference>